<dbReference type="Proteomes" id="UP000637423">
    <property type="component" value="Unassembled WGS sequence"/>
</dbReference>
<sequence length="65" mass="7251">MDALRNTPPTEASQADTEFDAYHATHTPRMDTSRDIIRGGLATLRRYFAAGKIAQKRLGTTELED</sequence>
<feature type="region of interest" description="Disordered" evidence="1">
    <location>
        <begin position="1"/>
        <end position="27"/>
    </location>
</feature>
<evidence type="ECO:0000313" key="3">
    <source>
        <dbReference type="Proteomes" id="UP000637423"/>
    </source>
</evidence>
<evidence type="ECO:0000256" key="1">
    <source>
        <dbReference type="SAM" id="MobiDB-lite"/>
    </source>
</evidence>
<accession>A0A916V0U6</accession>
<proteinExistence type="predicted"/>
<dbReference type="RefSeq" id="WP_188569317.1">
    <property type="nucleotide sequence ID" value="NZ_BMED01000008.1"/>
</dbReference>
<protein>
    <submittedName>
        <fullName evidence="2">Uncharacterized protein</fullName>
    </submittedName>
</protein>
<gene>
    <name evidence="2" type="ORF">GCM10011396_54500</name>
</gene>
<dbReference type="EMBL" id="BMED01000008">
    <property type="protein sequence ID" value="GGD00082.1"/>
    <property type="molecule type" value="Genomic_DNA"/>
</dbReference>
<feature type="compositionally biased region" description="Polar residues" evidence="1">
    <location>
        <begin position="7"/>
        <end position="16"/>
    </location>
</feature>
<keyword evidence="3" id="KW-1185">Reference proteome</keyword>
<dbReference type="AlphaFoldDB" id="A0A916V0U6"/>
<reference evidence="2" key="1">
    <citation type="journal article" date="2014" name="Int. J. Syst. Evol. Microbiol.">
        <title>Complete genome sequence of Corynebacterium casei LMG S-19264T (=DSM 44701T), isolated from a smear-ripened cheese.</title>
        <authorList>
            <consortium name="US DOE Joint Genome Institute (JGI-PGF)"/>
            <person name="Walter F."/>
            <person name="Albersmeier A."/>
            <person name="Kalinowski J."/>
            <person name="Ruckert C."/>
        </authorList>
    </citation>
    <scope>NUCLEOTIDE SEQUENCE</scope>
    <source>
        <strain evidence="2">CGMCC 1.10998</strain>
    </source>
</reference>
<name>A0A916V0U6_9BURK</name>
<comment type="caution">
    <text evidence="2">The sequence shown here is derived from an EMBL/GenBank/DDBJ whole genome shotgun (WGS) entry which is preliminary data.</text>
</comment>
<evidence type="ECO:0000313" key="2">
    <source>
        <dbReference type="EMBL" id="GGD00082.1"/>
    </source>
</evidence>
<reference evidence="2" key="2">
    <citation type="submission" date="2020-09" db="EMBL/GenBank/DDBJ databases">
        <authorList>
            <person name="Sun Q."/>
            <person name="Zhou Y."/>
        </authorList>
    </citation>
    <scope>NUCLEOTIDE SEQUENCE</scope>
    <source>
        <strain evidence="2">CGMCC 1.10998</strain>
    </source>
</reference>
<organism evidence="2 3">
    <name type="scientific">Undibacterium terreum</name>
    <dbReference type="NCBI Taxonomy" id="1224302"/>
    <lineage>
        <taxon>Bacteria</taxon>
        <taxon>Pseudomonadati</taxon>
        <taxon>Pseudomonadota</taxon>
        <taxon>Betaproteobacteria</taxon>
        <taxon>Burkholderiales</taxon>
        <taxon>Oxalobacteraceae</taxon>
        <taxon>Undibacterium</taxon>
    </lineage>
</organism>